<dbReference type="Gene3D" id="3.20.20.140">
    <property type="entry name" value="Metal-dependent hydrolases"/>
    <property type="match status" value="1"/>
</dbReference>
<feature type="domain" description="Amidohydrolase-related" evidence="7">
    <location>
        <begin position="46"/>
        <end position="324"/>
    </location>
</feature>
<dbReference type="GO" id="GO:0000034">
    <property type="term" value="F:adenine deaminase activity"/>
    <property type="evidence" value="ECO:0007669"/>
    <property type="project" value="UniProtKB-UniRule"/>
</dbReference>
<keyword evidence="4 6" id="KW-0464">Manganese</keyword>
<dbReference type="EC" id="3.5.4.2" evidence="2 6"/>
<dbReference type="Pfam" id="PF01979">
    <property type="entry name" value="Amidohydro_1"/>
    <property type="match status" value="1"/>
</dbReference>
<reference evidence="9" key="1">
    <citation type="journal article" date="2021" name="PeerJ">
        <title>Extensive microbial diversity within the chicken gut microbiome revealed by metagenomics and culture.</title>
        <authorList>
            <person name="Gilroy R."/>
            <person name="Ravi A."/>
            <person name="Getino M."/>
            <person name="Pursley I."/>
            <person name="Horton D.L."/>
            <person name="Alikhan N.F."/>
            <person name="Baker D."/>
            <person name="Gharbi K."/>
            <person name="Hall N."/>
            <person name="Watson M."/>
            <person name="Adriaenssens E.M."/>
            <person name="Foster-Nyarko E."/>
            <person name="Jarju S."/>
            <person name="Secka A."/>
            <person name="Antonio M."/>
            <person name="Oren A."/>
            <person name="Chaudhuri R.R."/>
            <person name="La Ragione R."/>
            <person name="Hildebrand F."/>
            <person name="Pallen M.J."/>
        </authorList>
    </citation>
    <scope>NUCLEOTIDE SEQUENCE</scope>
    <source>
        <strain evidence="9">ChiHecec2B26-12326</strain>
    </source>
</reference>
<evidence type="ECO:0000313" key="10">
    <source>
        <dbReference type="Proteomes" id="UP000823847"/>
    </source>
</evidence>
<evidence type="ECO:0000256" key="6">
    <source>
        <dbReference type="HAMAP-Rule" id="MF_01518"/>
    </source>
</evidence>
<keyword evidence="3 6" id="KW-0378">Hydrolase</keyword>
<dbReference type="Pfam" id="PF13382">
    <property type="entry name" value="Adenine_deam_C"/>
    <property type="match status" value="1"/>
</dbReference>
<dbReference type="PANTHER" id="PTHR11113">
    <property type="entry name" value="N-ACETYLGLUCOSAMINE-6-PHOSPHATE DEACETYLASE"/>
    <property type="match status" value="1"/>
</dbReference>
<dbReference type="EMBL" id="DXEN01000033">
    <property type="protein sequence ID" value="HIX85980.1"/>
    <property type="molecule type" value="Genomic_DNA"/>
</dbReference>
<proteinExistence type="inferred from homology"/>
<dbReference type="InterPro" id="IPR026912">
    <property type="entry name" value="Adenine_deam_C"/>
</dbReference>
<dbReference type="NCBIfam" id="TIGR01178">
    <property type="entry name" value="ade"/>
    <property type="match status" value="1"/>
</dbReference>
<accession>A0A9D1XR94</accession>
<evidence type="ECO:0000259" key="8">
    <source>
        <dbReference type="Pfam" id="PF13382"/>
    </source>
</evidence>
<comment type="cofactor">
    <cofactor evidence="6">
        <name>Mn(2+)</name>
        <dbReference type="ChEBI" id="CHEBI:29035"/>
    </cofactor>
</comment>
<dbReference type="SUPFAM" id="SSF51556">
    <property type="entry name" value="Metallo-dependent hydrolases"/>
    <property type="match status" value="1"/>
</dbReference>
<reference evidence="9" key="2">
    <citation type="submission" date="2021-04" db="EMBL/GenBank/DDBJ databases">
        <authorList>
            <person name="Gilroy R."/>
        </authorList>
    </citation>
    <scope>NUCLEOTIDE SEQUENCE</scope>
    <source>
        <strain evidence="9">ChiHecec2B26-12326</strain>
    </source>
</reference>
<dbReference type="InterPro" id="IPR011059">
    <property type="entry name" value="Metal-dep_hydrolase_composite"/>
</dbReference>
<evidence type="ECO:0000256" key="2">
    <source>
        <dbReference type="ARBA" id="ARBA00012782"/>
    </source>
</evidence>
<comment type="catalytic activity">
    <reaction evidence="5 6">
        <text>adenine + H2O + H(+) = hypoxanthine + NH4(+)</text>
        <dbReference type="Rhea" id="RHEA:23688"/>
        <dbReference type="ChEBI" id="CHEBI:15377"/>
        <dbReference type="ChEBI" id="CHEBI:15378"/>
        <dbReference type="ChEBI" id="CHEBI:16708"/>
        <dbReference type="ChEBI" id="CHEBI:17368"/>
        <dbReference type="ChEBI" id="CHEBI:28938"/>
        <dbReference type="EC" id="3.5.4.2"/>
    </reaction>
</comment>
<comment type="caution">
    <text evidence="9">The sequence shown here is derived from an EMBL/GenBank/DDBJ whole genome shotgun (WGS) entry which is preliminary data.</text>
</comment>
<organism evidence="9 10">
    <name type="scientific">Candidatus Parabacteroides intestinigallinarum</name>
    <dbReference type="NCBI Taxonomy" id="2838722"/>
    <lineage>
        <taxon>Bacteria</taxon>
        <taxon>Pseudomonadati</taxon>
        <taxon>Bacteroidota</taxon>
        <taxon>Bacteroidia</taxon>
        <taxon>Bacteroidales</taxon>
        <taxon>Tannerellaceae</taxon>
        <taxon>Parabacteroides</taxon>
    </lineage>
</organism>
<evidence type="ECO:0000259" key="7">
    <source>
        <dbReference type="Pfam" id="PF01979"/>
    </source>
</evidence>
<dbReference type="HAMAP" id="MF_01518">
    <property type="entry name" value="Adenine_deamin"/>
    <property type="match status" value="1"/>
</dbReference>
<evidence type="ECO:0000256" key="3">
    <source>
        <dbReference type="ARBA" id="ARBA00022801"/>
    </source>
</evidence>
<dbReference type="AlphaFoldDB" id="A0A9D1XR94"/>
<sequence>MNEAKTLVMRGNVVDIIQRKTYGAELLIRDGRIERIMPTGREEGSFLLPGFIDAHVHIESAMVTPAAFVNEVVRHGSIGAVADPHEIANVMGTAGIDYMIENAKDIPFYMWFGVPSCVPAIPWETSGATIDATETARLLRREDVRFLAEMMNVPGVLNGDPEVMGKIEAARAVGKPVDGHFPLAAGDALAKYIQAGVSTDHETISLEEGREKCRLGMHVLIREGSAAKNFDALHPLLREYPELVMFCTDDAHPGFLREGHIDRLVRKALELGYDLYDVLRAASYNPAMHYKIPMEFLREGDSADFIQVNNLAEWKVLATYIQGQCVFDGNDCTLPYSIPTPCNHFHARPISFEQLEVKAKGKQMRVIVCEDRSLVTQEEILPVRTFDGFVEADPQQDLLKLVVVNRYHTAPPVVAFIRGMGLRLGAVAQSIAHDSHNIIAVGATDFELTQAINAVIRAKGGIAVSCMDEVSFLPLPIGGLMSDRPLAEVCRRYQEIEAKIKCLGTPMESLQMTLSFMALLVIPALKLSDKGLFDGERCQFTSLFI</sequence>
<comment type="similarity">
    <text evidence="1 6">Belongs to the metallo-dependent hydrolases superfamily. Adenine deaminase family.</text>
</comment>
<feature type="domain" description="Adenine deaminase C-terminal" evidence="8">
    <location>
        <begin position="374"/>
        <end position="537"/>
    </location>
</feature>
<dbReference type="SUPFAM" id="SSF51338">
    <property type="entry name" value="Composite domain of metallo-dependent hydrolases"/>
    <property type="match status" value="1"/>
</dbReference>
<evidence type="ECO:0000256" key="1">
    <source>
        <dbReference type="ARBA" id="ARBA00006773"/>
    </source>
</evidence>
<gene>
    <name evidence="6 9" type="primary">ade</name>
    <name evidence="9" type="ORF">H9848_05165</name>
</gene>
<evidence type="ECO:0000256" key="4">
    <source>
        <dbReference type="ARBA" id="ARBA00023211"/>
    </source>
</evidence>
<dbReference type="GO" id="GO:0006146">
    <property type="term" value="P:adenine catabolic process"/>
    <property type="evidence" value="ECO:0007669"/>
    <property type="project" value="InterPro"/>
</dbReference>
<evidence type="ECO:0000313" key="9">
    <source>
        <dbReference type="EMBL" id="HIX85980.1"/>
    </source>
</evidence>
<evidence type="ECO:0000256" key="5">
    <source>
        <dbReference type="ARBA" id="ARBA00047720"/>
    </source>
</evidence>
<dbReference type="InterPro" id="IPR006679">
    <property type="entry name" value="Adenine_deam"/>
</dbReference>
<protein>
    <recommendedName>
        <fullName evidence="2 6">Adenine deaminase</fullName>
        <shortName evidence="6">Adenase</shortName>
        <shortName evidence="6">Adenine aminase</shortName>
        <ecNumber evidence="2 6">3.5.4.2</ecNumber>
    </recommendedName>
</protein>
<dbReference type="InterPro" id="IPR006680">
    <property type="entry name" value="Amidohydro-rel"/>
</dbReference>
<dbReference type="PANTHER" id="PTHR11113:SF2">
    <property type="entry name" value="ADENINE DEAMINASE"/>
    <property type="match status" value="1"/>
</dbReference>
<dbReference type="InterPro" id="IPR032466">
    <property type="entry name" value="Metal_Hydrolase"/>
</dbReference>
<name>A0A9D1XR94_9BACT</name>
<dbReference type="Proteomes" id="UP000823847">
    <property type="component" value="Unassembled WGS sequence"/>
</dbReference>